<dbReference type="RefSeq" id="WP_376980178.1">
    <property type="nucleotide sequence ID" value="NZ_JBHLSV010000010.1"/>
</dbReference>
<keyword evidence="3" id="KW-1185">Reference proteome</keyword>
<dbReference type="EMBL" id="JBHLSV010000010">
    <property type="protein sequence ID" value="MFC0674244.1"/>
    <property type="molecule type" value="Genomic_DNA"/>
</dbReference>
<sequence>MSEFYFNVATGQVEEGRQSPGTELMGPYASRAEAERALESAAARNKAWDEEDAAWDGETPPS</sequence>
<gene>
    <name evidence="2" type="ORF">ACFFF6_09790</name>
</gene>
<evidence type="ECO:0000313" key="2">
    <source>
        <dbReference type="EMBL" id="MFC0674244.1"/>
    </source>
</evidence>
<feature type="region of interest" description="Disordered" evidence="1">
    <location>
        <begin position="35"/>
        <end position="62"/>
    </location>
</feature>
<proteinExistence type="predicted"/>
<dbReference type="Proteomes" id="UP001589793">
    <property type="component" value="Unassembled WGS sequence"/>
</dbReference>
<comment type="caution">
    <text evidence="2">The sequence shown here is derived from an EMBL/GenBank/DDBJ whole genome shotgun (WGS) entry which is preliminary data.</text>
</comment>
<name>A0ABV6RCD8_9MICO</name>
<accession>A0ABV6RCD8</accession>
<organism evidence="2 3">
    <name type="scientific">Brachybacterium hainanense</name>
    <dbReference type="NCBI Taxonomy" id="1541174"/>
    <lineage>
        <taxon>Bacteria</taxon>
        <taxon>Bacillati</taxon>
        <taxon>Actinomycetota</taxon>
        <taxon>Actinomycetes</taxon>
        <taxon>Micrococcales</taxon>
        <taxon>Dermabacteraceae</taxon>
        <taxon>Brachybacterium</taxon>
    </lineage>
</organism>
<reference evidence="2 3" key="1">
    <citation type="submission" date="2024-09" db="EMBL/GenBank/DDBJ databases">
        <authorList>
            <person name="Sun Q."/>
            <person name="Mori K."/>
        </authorList>
    </citation>
    <scope>NUCLEOTIDE SEQUENCE [LARGE SCALE GENOMIC DNA]</scope>
    <source>
        <strain evidence="2 3">CICC 10874</strain>
    </source>
</reference>
<protein>
    <submittedName>
        <fullName evidence="2">SPOR domain-containing protein</fullName>
    </submittedName>
</protein>
<evidence type="ECO:0000313" key="3">
    <source>
        <dbReference type="Proteomes" id="UP001589793"/>
    </source>
</evidence>
<evidence type="ECO:0000256" key="1">
    <source>
        <dbReference type="SAM" id="MobiDB-lite"/>
    </source>
</evidence>